<comment type="caution">
    <text evidence="1">The sequence shown here is derived from an EMBL/GenBank/DDBJ whole genome shotgun (WGS) entry which is preliminary data.</text>
</comment>
<reference evidence="1" key="2">
    <citation type="journal article" date="2014" name="ISME J.">
        <title>Microbial stratification in low pH oxic and suboxic macroscopic growths along an acid mine drainage.</title>
        <authorList>
            <person name="Mendez-Garcia C."/>
            <person name="Mesa V."/>
            <person name="Sprenger R.R."/>
            <person name="Richter M."/>
            <person name="Diez M.S."/>
            <person name="Solano J."/>
            <person name="Bargiela R."/>
            <person name="Golyshina O.V."/>
            <person name="Manteca A."/>
            <person name="Ramos J.L."/>
            <person name="Gallego J.R."/>
            <person name="Llorente I."/>
            <person name="Martins Dos Santos V.A."/>
            <person name="Jensen O.N."/>
            <person name="Pelaez A.I."/>
            <person name="Sanchez J."/>
            <person name="Ferrer M."/>
        </authorList>
    </citation>
    <scope>NUCLEOTIDE SEQUENCE</scope>
</reference>
<name>T1AKI6_9ZZZZ</name>
<protein>
    <submittedName>
        <fullName evidence="1">Uncharacterized protein</fullName>
    </submittedName>
</protein>
<dbReference type="AlphaFoldDB" id="T1AKI6"/>
<proteinExistence type="predicted"/>
<dbReference type="EMBL" id="AUZX01008061">
    <property type="protein sequence ID" value="EQD57033.1"/>
    <property type="molecule type" value="Genomic_DNA"/>
</dbReference>
<reference evidence="1" key="1">
    <citation type="submission" date="2013-08" db="EMBL/GenBank/DDBJ databases">
        <authorList>
            <person name="Mendez C."/>
            <person name="Richter M."/>
            <person name="Ferrer M."/>
            <person name="Sanchez J."/>
        </authorList>
    </citation>
    <scope>NUCLEOTIDE SEQUENCE</scope>
</reference>
<gene>
    <name evidence="1" type="ORF">B1A_11281</name>
</gene>
<sequence>EDMSLKDLLMQAIRYGDQPEVRARLTRKIDRGTRPRAPEGAS</sequence>
<accession>T1AKI6</accession>
<feature type="non-terminal residue" evidence="1">
    <location>
        <position position="1"/>
    </location>
</feature>
<organism evidence="1">
    <name type="scientific">mine drainage metagenome</name>
    <dbReference type="NCBI Taxonomy" id="410659"/>
    <lineage>
        <taxon>unclassified sequences</taxon>
        <taxon>metagenomes</taxon>
        <taxon>ecological metagenomes</taxon>
    </lineage>
</organism>
<evidence type="ECO:0000313" key="1">
    <source>
        <dbReference type="EMBL" id="EQD57033.1"/>
    </source>
</evidence>